<organism evidence="3 4">
    <name type="scientific">Lentinus tigrinus ALCF2SS1-6</name>
    <dbReference type="NCBI Taxonomy" id="1328759"/>
    <lineage>
        <taxon>Eukaryota</taxon>
        <taxon>Fungi</taxon>
        <taxon>Dikarya</taxon>
        <taxon>Basidiomycota</taxon>
        <taxon>Agaricomycotina</taxon>
        <taxon>Agaricomycetes</taxon>
        <taxon>Polyporales</taxon>
        <taxon>Polyporaceae</taxon>
        <taxon>Lentinus</taxon>
    </lineage>
</organism>
<dbReference type="AlphaFoldDB" id="A0A5C2RRX6"/>
<dbReference type="Proteomes" id="UP000313359">
    <property type="component" value="Unassembled WGS sequence"/>
</dbReference>
<feature type="compositionally biased region" description="Acidic residues" evidence="1">
    <location>
        <begin position="427"/>
        <end position="438"/>
    </location>
</feature>
<protein>
    <submittedName>
        <fullName evidence="3">DnaJ-domain-containing protein</fullName>
    </submittedName>
</protein>
<dbReference type="STRING" id="1328759.A0A5C2RRX6"/>
<dbReference type="Gene3D" id="1.25.40.10">
    <property type="entry name" value="Tetratricopeptide repeat domain"/>
    <property type="match status" value="1"/>
</dbReference>
<reference evidence="3" key="1">
    <citation type="journal article" date="2018" name="Genome Biol. Evol.">
        <title>Genomics and development of Lentinus tigrinus, a white-rot wood-decaying mushroom with dimorphic fruiting bodies.</title>
        <authorList>
            <person name="Wu B."/>
            <person name="Xu Z."/>
            <person name="Knudson A."/>
            <person name="Carlson A."/>
            <person name="Chen N."/>
            <person name="Kovaka S."/>
            <person name="LaButti K."/>
            <person name="Lipzen A."/>
            <person name="Pennachio C."/>
            <person name="Riley R."/>
            <person name="Schakwitz W."/>
            <person name="Umezawa K."/>
            <person name="Ohm R.A."/>
            <person name="Grigoriev I.V."/>
            <person name="Nagy L.G."/>
            <person name="Gibbons J."/>
            <person name="Hibbett D."/>
        </authorList>
    </citation>
    <scope>NUCLEOTIDE SEQUENCE [LARGE SCALE GENOMIC DNA]</scope>
    <source>
        <strain evidence="3">ALCF2SS1-6</strain>
    </source>
</reference>
<dbReference type="InterPro" id="IPR019734">
    <property type="entry name" value="TPR_rpt"/>
</dbReference>
<feature type="domain" description="J" evidence="2">
    <location>
        <begin position="353"/>
        <end position="414"/>
    </location>
</feature>
<dbReference type="SMART" id="SM00028">
    <property type="entry name" value="TPR"/>
    <property type="match status" value="6"/>
</dbReference>
<dbReference type="PANTHER" id="PTHR44200:SF1">
    <property type="entry name" value="DNAJ HOMOLOG SUBFAMILY C MEMBER 7"/>
    <property type="match status" value="1"/>
</dbReference>
<dbReference type="InterPro" id="IPR011990">
    <property type="entry name" value="TPR-like_helical_dom_sf"/>
</dbReference>
<dbReference type="PROSITE" id="PS50076">
    <property type="entry name" value="DNAJ_2"/>
    <property type="match status" value="1"/>
</dbReference>
<dbReference type="CDD" id="cd06257">
    <property type="entry name" value="DnaJ"/>
    <property type="match status" value="1"/>
</dbReference>
<dbReference type="InterPro" id="IPR036869">
    <property type="entry name" value="J_dom_sf"/>
</dbReference>
<keyword evidence="4" id="KW-1185">Reference proteome</keyword>
<dbReference type="PRINTS" id="PR00625">
    <property type="entry name" value="JDOMAIN"/>
</dbReference>
<evidence type="ECO:0000259" key="2">
    <source>
        <dbReference type="PROSITE" id="PS50076"/>
    </source>
</evidence>
<dbReference type="SUPFAM" id="SSF46565">
    <property type="entry name" value="Chaperone J-domain"/>
    <property type="match status" value="1"/>
</dbReference>
<evidence type="ECO:0000256" key="1">
    <source>
        <dbReference type="SAM" id="MobiDB-lite"/>
    </source>
</evidence>
<evidence type="ECO:0000313" key="3">
    <source>
        <dbReference type="EMBL" id="RPD53197.1"/>
    </source>
</evidence>
<dbReference type="Gene3D" id="1.10.287.110">
    <property type="entry name" value="DnaJ domain"/>
    <property type="match status" value="1"/>
</dbReference>
<accession>A0A5C2RRX6</accession>
<feature type="region of interest" description="Disordered" evidence="1">
    <location>
        <begin position="405"/>
        <end position="438"/>
    </location>
</feature>
<dbReference type="EMBL" id="ML122327">
    <property type="protein sequence ID" value="RPD53197.1"/>
    <property type="molecule type" value="Genomic_DNA"/>
</dbReference>
<dbReference type="SMART" id="SM00271">
    <property type="entry name" value="DnaJ"/>
    <property type="match status" value="1"/>
</dbReference>
<dbReference type="PANTHER" id="PTHR44200">
    <property type="entry name" value="DNAJ HOMOLOG SUBFAMILY C MEMBER 7"/>
    <property type="match status" value="1"/>
</dbReference>
<evidence type="ECO:0000313" key="4">
    <source>
        <dbReference type="Proteomes" id="UP000313359"/>
    </source>
</evidence>
<name>A0A5C2RRX6_9APHY</name>
<dbReference type="SUPFAM" id="SSF48452">
    <property type="entry name" value="TPR-like"/>
    <property type="match status" value="1"/>
</dbReference>
<dbReference type="InterPro" id="IPR018253">
    <property type="entry name" value="DnaJ_domain_CS"/>
</dbReference>
<gene>
    <name evidence="3" type="ORF">L227DRAFT_513634</name>
</gene>
<feature type="compositionally biased region" description="Basic and acidic residues" evidence="1">
    <location>
        <begin position="405"/>
        <end position="414"/>
    </location>
</feature>
<dbReference type="InterPro" id="IPR001623">
    <property type="entry name" value="DnaJ_domain"/>
</dbReference>
<dbReference type="OrthoDB" id="10250354at2759"/>
<dbReference type="InterPro" id="IPR052758">
    <property type="entry name" value="SRC_co-chaperone"/>
</dbReference>
<sequence>MDFFTELHPGEPQYYLTRAMAYVKTLQYTEALQDFDDVSKKDGYEGDVDVFLQVARCRLLLGSPTPALLAVRNALAFDPGDRDALNLRRRILDLIGHIDAYKGAVSRKHWRMARSAYESCLSVYAQEDSDAPTYIRCWGIEMLVVEGCWDEAQKSVDIILREDVDAVEAMILRALVLFLRAELSDAVTQILAVSKVDPDNQQAKDLAIRVQDVARLKNSGNNAFSKGNWPEAKQAWSDALQVVKDKEEEGCGGVIRATLLMNRATVHQKLGSFAEGLKDINESLKLRGTYFKAFLCRARLLVGLELYETAAEDFRAALERGRTVMSEAEVRKVEAELDHAERFAVKERQKEQDHYVVLGLGKFCTAAEIKKAYRTLSLKHHPDKGGVAEKFKMIARAYEVLSDPEQKRAYDAKQQRSAHSTSSRYDDDYDSDGDSGYW</sequence>
<dbReference type="Pfam" id="PF00226">
    <property type="entry name" value="DnaJ"/>
    <property type="match status" value="1"/>
</dbReference>
<dbReference type="PROSITE" id="PS00636">
    <property type="entry name" value="DNAJ_1"/>
    <property type="match status" value="1"/>
</dbReference>
<proteinExistence type="predicted"/>